<dbReference type="EMBL" id="LLXI01000104">
    <property type="protein sequence ID" value="PKY40505.1"/>
    <property type="molecule type" value="Genomic_DNA"/>
</dbReference>
<organism evidence="1 2">
    <name type="scientific">Rhizophagus irregularis</name>
    <dbReference type="NCBI Taxonomy" id="588596"/>
    <lineage>
        <taxon>Eukaryota</taxon>
        <taxon>Fungi</taxon>
        <taxon>Fungi incertae sedis</taxon>
        <taxon>Mucoromycota</taxon>
        <taxon>Glomeromycotina</taxon>
        <taxon>Glomeromycetes</taxon>
        <taxon>Glomerales</taxon>
        <taxon>Glomeraceae</taxon>
        <taxon>Rhizophagus</taxon>
    </lineage>
</organism>
<keyword evidence="2" id="KW-1185">Reference proteome</keyword>
<evidence type="ECO:0000313" key="1">
    <source>
        <dbReference type="EMBL" id="PKY40505.1"/>
    </source>
</evidence>
<dbReference type="VEuPathDB" id="FungiDB:RhiirFUN_006575"/>
<comment type="caution">
    <text evidence="1">The sequence shown here is derived from an EMBL/GenBank/DDBJ whole genome shotgun (WGS) entry which is preliminary data.</text>
</comment>
<name>A0A2I1G1K9_9GLOM</name>
<dbReference type="AlphaFoldDB" id="A0A2I1G1K9"/>
<protein>
    <submittedName>
        <fullName evidence="1">Uncharacterized protein</fullName>
    </submittedName>
</protein>
<sequence>MKLANKKDSIRALYLVAKCYRDGIGIDKNFKEATNWFNKCKDFLNDPNTNTSTSTSNNFMFG</sequence>
<accession>A0A2I1G1K9</accession>
<gene>
    <name evidence="1" type="ORF">RhiirA4_338363</name>
</gene>
<evidence type="ECO:0000313" key="2">
    <source>
        <dbReference type="Proteomes" id="UP000234323"/>
    </source>
</evidence>
<dbReference type="SUPFAM" id="SSF81901">
    <property type="entry name" value="HCP-like"/>
    <property type="match status" value="1"/>
</dbReference>
<dbReference type="Gene3D" id="1.25.40.10">
    <property type="entry name" value="Tetratricopeptide repeat domain"/>
    <property type="match status" value="1"/>
</dbReference>
<dbReference type="Proteomes" id="UP000234323">
    <property type="component" value="Unassembled WGS sequence"/>
</dbReference>
<proteinExistence type="predicted"/>
<dbReference type="VEuPathDB" id="FungiDB:FUN_004407"/>
<dbReference type="InterPro" id="IPR011990">
    <property type="entry name" value="TPR-like_helical_dom_sf"/>
</dbReference>
<reference evidence="1 2" key="1">
    <citation type="submission" date="2015-10" db="EMBL/GenBank/DDBJ databases">
        <title>Genome analyses suggest a sexual origin of heterokaryosis in a supposedly ancient asexual fungus.</title>
        <authorList>
            <person name="Ropars J."/>
            <person name="Sedzielewska K."/>
            <person name="Noel J."/>
            <person name="Charron P."/>
            <person name="Farinelli L."/>
            <person name="Marton T."/>
            <person name="Kruger M."/>
            <person name="Pelin A."/>
            <person name="Brachmann A."/>
            <person name="Corradi N."/>
        </authorList>
    </citation>
    <scope>NUCLEOTIDE SEQUENCE [LARGE SCALE GENOMIC DNA]</scope>
    <source>
        <strain evidence="1 2">A4</strain>
    </source>
</reference>